<evidence type="ECO:0000256" key="1">
    <source>
        <dbReference type="SAM" id="MobiDB-lite"/>
    </source>
</evidence>
<dbReference type="Proteomes" id="UP001195483">
    <property type="component" value="Unassembled WGS sequence"/>
</dbReference>
<reference evidence="2" key="2">
    <citation type="journal article" date="2021" name="Genome Biol. Evol.">
        <title>Developing a high-quality reference genome for a parasitic bivalve with doubly uniparental inheritance (Bivalvia: Unionida).</title>
        <authorList>
            <person name="Smith C.H."/>
        </authorList>
    </citation>
    <scope>NUCLEOTIDE SEQUENCE</scope>
    <source>
        <strain evidence="2">CHS0354</strain>
        <tissue evidence="2">Mantle</tissue>
    </source>
</reference>
<feature type="region of interest" description="Disordered" evidence="1">
    <location>
        <begin position="1"/>
        <end position="20"/>
    </location>
</feature>
<proteinExistence type="predicted"/>
<dbReference type="AlphaFoldDB" id="A0AAE0S1Z6"/>
<accession>A0AAE0S1Z6</accession>
<reference evidence="2" key="1">
    <citation type="journal article" date="2021" name="Genome Biol. Evol.">
        <title>A High-Quality Reference Genome for a Parasitic Bivalve with Doubly Uniparental Inheritance (Bivalvia: Unionida).</title>
        <authorList>
            <person name="Smith C.H."/>
        </authorList>
    </citation>
    <scope>NUCLEOTIDE SEQUENCE</scope>
    <source>
        <strain evidence="2">CHS0354</strain>
    </source>
</reference>
<organism evidence="2 3">
    <name type="scientific">Potamilus streckersoni</name>
    <dbReference type="NCBI Taxonomy" id="2493646"/>
    <lineage>
        <taxon>Eukaryota</taxon>
        <taxon>Metazoa</taxon>
        <taxon>Spiralia</taxon>
        <taxon>Lophotrochozoa</taxon>
        <taxon>Mollusca</taxon>
        <taxon>Bivalvia</taxon>
        <taxon>Autobranchia</taxon>
        <taxon>Heteroconchia</taxon>
        <taxon>Palaeoheterodonta</taxon>
        <taxon>Unionida</taxon>
        <taxon>Unionoidea</taxon>
        <taxon>Unionidae</taxon>
        <taxon>Ambleminae</taxon>
        <taxon>Lampsilini</taxon>
        <taxon>Potamilus</taxon>
    </lineage>
</organism>
<feature type="non-terminal residue" evidence="2">
    <location>
        <position position="1"/>
    </location>
</feature>
<sequence length="58" mass="6629">MSKYSNATAPHLNARHKRNALDNRNTVEKLFEINTGRLYVKLAVTLSANVEKNNFKII</sequence>
<evidence type="ECO:0000313" key="3">
    <source>
        <dbReference type="Proteomes" id="UP001195483"/>
    </source>
</evidence>
<evidence type="ECO:0000313" key="2">
    <source>
        <dbReference type="EMBL" id="KAK3583912.1"/>
    </source>
</evidence>
<name>A0AAE0S1Z6_9BIVA</name>
<reference evidence="2" key="3">
    <citation type="submission" date="2023-05" db="EMBL/GenBank/DDBJ databases">
        <authorList>
            <person name="Smith C.H."/>
        </authorList>
    </citation>
    <scope>NUCLEOTIDE SEQUENCE</scope>
    <source>
        <strain evidence="2">CHS0354</strain>
        <tissue evidence="2">Mantle</tissue>
    </source>
</reference>
<protein>
    <submittedName>
        <fullName evidence="2">Uncharacterized protein</fullName>
    </submittedName>
</protein>
<keyword evidence="3" id="KW-1185">Reference proteome</keyword>
<gene>
    <name evidence="2" type="ORF">CHS0354_033690</name>
</gene>
<comment type="caution">
    <text evidence="2">The sequence shown here is derived from an EMBL/GenBank/DDBJ whole genome shotgun (WGS) entry which is preliminary data.</text>
</comment>
<dbReference type="EMBL" id="JAEAOA010001970">
    <property type="protein sequence ID" value="KAK3583912.1"/>
    <property type="molecule type" value="Genomic_DNA"/>
</dbReference>